<proteinExistence type="predicted"/>
<evidence type="ECO:0008006" key="3">
    <source>
        <dbReference type="Google" id="ProtNLM"/>
    </source>
</evidence>
<gene>
    <name evidence="1" type="ORF">FHR86_002668</name>
</gene>
<evidence type="ECO:0000313" key="2">
    <source>
        <dbReference type="Proteomes" id="UP000802392"/>
    </source>
</evidence>
<dbReference type="EMBL" id="JAAOZD010000005">
    <property type="protein sequence ID" value="NIJ02327.1"/>
    <property type="molecule type" value="Genomic_DNA"/>
</dbReference>
<sequence>MIASILLSACTVGAPSTTARPLAVVEGEVAKIPGVDFTAGRAWDGTTPYVEAKLSATDDFTGDPARLINYALAQLASQDEVDRGRFVRFTFEGPGQTVEGTQKILASLGIESQVYGGGSSLELSSKDLERRYGTWPAPVPEEPAG</sequence>
<keyword evidence="2" id="KW-1185">Reference proteome</keyword>
<evidence type="ECO:0000313" key="1">
    <source>
        <dbReference type="EMBL" id="NIJ02327.1"/>
    </source>
</evidence>
<reference evidence="1 2" key="1">
    <citation type="submission" date="2020-03" db="EMBL/GenBank/DDBJ databases">
        <title>Genomic Encyclopedia of Type Strains, Phase III (KMG-III): the genomes of soil and plant-associated and newly described type strains.</title>
        <authorList>
            <person name="Whitman W."/>
        </authorList>
    </citation>
    <scope>NUCLEOTIDE SEQUENCE [LARGE SCALE GENOMIC DNA]</scope>
    <source>
        <strain evidence="1 2">CECT 4207</strain>
    </source>
</reference>
<dbReference type="Proteomes" id="UP000802392">
    <property type="component" value="Unassembled WGS sequence"/>
</dbReference>
<accession>A0ABX0TNS7</accession>
<organism evidence="1 2">
    <name type="scientific">Paenarthrobacter ilicis</name>
    <dbReference type="NCBI Taxonomy" id="43665"/>
    <lineage>
        <taxon>Bacteria</taxon>
        <taxon>Bacillati</taxon>
        <taxon>Actinomycetota</taxon>
        <taxon>Actinomycetes</taxon>
        <taxon>Micrococcales</taxon>
        <taxon>Micrococcaceae</taxon>
        <taxon>Paenarthrobacter</taxon>
    </lineage>
</organism>
<name>A0ABX0TNS7_9MICC</name>
<protein>
    <recommendedName>
        <fullName evidence="3">Lipoprotein</fullName>
    </recommendedName>
</protein>
<comment type="caution">
    <text evidence="1">The sequence shown here is derived from an EMBL/GenBank/DDBJ whole genome shotgun (WGS) entry which is preliminary data.</text>
</comment>